<name>A0A513ZYE4_9CAUD</name>
<dbReference type="EMBL" id="MK798143">
    <property type="protein sequence ID" value="QDH45730.1"/>
    <property type="molecule type" value="Genomic_DNA"/>
</dbReference>
<accession>A0A513ZYE4</accession>
<organism evidence="1 2">
    <name type="scientific">Pantoea phage vB_PagM_AAM37</name>
    <dbReference type="NCBI Taxonomy" id="2588093"/>
    <lineage>
        <taxon>Viruses</taxon>
        <taxon>Duplodnaviria</taxon>
        <taxon>Heunggongvirae</taxon>
        <taxon>Uroviricota</taxon>
        <taxon>Caudoviricetes</taxon>
        <taxon>Dibbivirus</taxon>
        <taxon>Dibbivirus AAM37</taxon>
    </lineage>
</organism>
<evidence type="ECO:0000313" key="1">
    <source>
        <dbReference type="EMBL" id="QDH45730.1"/>
    </source>
</evidence>
<protein>
    <submittedName>
        <fullName evidence="1">Uncharacterized protein</fullName>
    </submittedName>
</protein>
<proteinExistence type="predicted"/>
<sequence>MKFYRGRKDVVQEKLGKHYNLNRQGHGARVTKQEMYAMRYMVEFCGWGPDDLVTRFGVQRRYAVLNVIGYQTMAGVVPVEDVEPDAFSP</sequence>
<evidence type="ECO:0000313" key="2">
    <source>
        <dbReference type="Proteomes" id="UP000317930"/>
    </source>
</evidence>
<dbReference type="Proteomes" id="UP000317930">
    <property type="component" value="Segment"/>
</dbReference>
<gene>
    <name evidence="1" type="ORF">AAM37_gp59</name>
</gene>
<reference evidence="1 2" key="1">
    <citation type="submission" date="2019-04" db="EMBL/GenBank/DDBJ databases">
        <title>Complete genome sequence of Pantoea sp. infecting bacteriophage vB_PagM_AAM37.</title>
        <authorList>
            <person name="Truncaite L."/>
            <person name="Simoliuniene M."/>
            <person name="Zajanckauskaite A."/>
            <person name="Meskys R."/>
            <person name="Simoliunas E."/>
        </authorList>
    </citation>
    <scope>NUCLEOTIDE SEQUENCE [LARGE SCALE GENOMIC DNA]</scope>
    <source>
        <strain evidence="1">AAM37</strain>
    </source>
</reference>
<keyword evidence="2" id="KW-1185">Reference proteome</keyword>